<evidence type="ECO:0000256" key="3">
    <source>
        <dbReference type="ARBA" id="ARBA00022963"/>
    </source>
</evidence>
<dbReference type="PANTHER" id="PTHR12370:SF3">
    <property type="entry name" value="PHOSPHOLIPASE B-LIKE 2-RELATED"/>
    <property type="match status" value="1"/>
</dbReference>
<dbReference type="AlphaFoldDB" id="Q01XD0"/>
<accession>Q01XD0</accession>
<protein>
    <submittedName>
        <fullName evidence="6">Peptidase C45, acyl-coenzyme A:6-aminopenicillanic acid acyl-transferase</fullName>
    </submittedName>
</protein>
<keyword evidence="4" id="KW-0443">Lipid metabolism</keyword>
<dbReference type="STRING" id="234267.Acid_4726"/>
<dbReference type="GO" id="GO:0009395">
    <property type="term" value="P:phospholipid catabolic process"/>
    <property type="evidence" value="ECO:0007669"/>
    <property type="project" value="TreeGrafter"/>
</dbReference>
<keyword evidence="3" id="KW-0442">Lipid degradation</keyword>
<gene>
    <name evidence="6" type="ordered locus">Acid_4726</name>
</gene>
<dbReference type="HOGENOM" id="CLU_034532_0_0_0"/>
<keyword evidence="5" id="KW-0325">Glycoprotein</keyword>
<dbReference type="PANTHER" id="PTHR12370">
    <property type="entry name" value="PHOSPHOLIPASE B-RELATED"/>
    <property type="match status" value="1"/>
</dbReference>
<dbReference type="InterPro" id="IPR007000">
    <property type="entry name" value="PLipase_B-like"/>
</dbReference>
<dbReference type="Pfam" id="PF04916">
    <property type="entry name" value="Phospholip_B"/>
    <property type="match status" value="1"/>
</dbReference>
<dbReference type="OrthoDB" id="8109453at2"/>
<name>Q01XD0_SOLUE</name>
<sequence precursor="true">MRRTAVLSAVLLLVLGFTLVSREPQTDPRLKKALRSAERNGWIQVHLEGKPAEIGFQHGYLLSAEIKDAFHAVSAEMVHEEKKDWAFFRKAAEQVFWPRVEQEYRDELNGIVEGLKAKNVKLDLWDIVALNAWLELPYYDKWYDKSTGATSNAAGPGDHCSAFVATGSYTKDHRIIIAHNNWTSYSSGERWNIIFDVTPAKGSRFVMDGMPGLIHSGDDFGLNSAGILITETTISSFTGFDPNGIPEFVRARKAMQYSESIDDFARIMKEGNNGGYANNWLIADRRTNEVASLELGLKNVVLQRTKDGFFVGSNFPNDPKLIKEETDFDSKDRSKSENARHERWLALMDQNKGKIDTAAAQKFLGDHFDVFEGKQDYDERTLCGHVDSSPRGMGTWQPPYAPAGAVQNKVADAAGAEKMTMSAALGHACGRSFKSSEHLAKHPEFAWQKDMLRDMPARPWTKFVAK</sequence>
<dbReference type="NCBIfam" id="NF040521">
    <property type="entry name" value="C45_proenzyme"/>
    <property type="match status" value="1"/>
</dbReference>
<evidence type="ECO:0000313" key="6">
    <source>
        <dbReference type="EMBL" id="ABJ85685.1"/>
    </source>
</evidence>
<evidence type="ECO:0000256" key="4">
    <source>
        <dbReference type="ARBA" id="ARBA00023098"/>
    </source>
</evidence>
<keyword evidence="1" id="KW-0732">Signal</keyword>
<evidence type="ECO:0000256" key="2">
    <source>
        <dbReference type="ARBA" id="ARBA00022801"/>
    </source>
</evidence>
<dbReference type="InParanoid" id="Q01XD0"/>
<dbReference type="Gene3D" id="3.60.60.30">
    <property type="match status" value="1"/>
</dbReference>
<proteinExistence type="predicted"/>
<dbReference type="GO" id="GO:0004620">
    <property type="term" value="F:phospholipase activity"/>
    <property type="evidence" value="ECO:0007669"/>
    <property type="project" value="InterPro"/>
</dbReference>
<dbReference type="eggNOG" id="COG0308">
    <property type="taxonomic scope" value="Bacteria"/>
</dbReference>
<keyword evidence="2" id="KW-0378">Hydrolase</keyword>
<dbReference type="InterPro" id="IPR047794">
    <property type="entry name" value="C45_proenzyme-like"/>
</dbReference>
<dbReference type="EMBL" id="CP000473">
    <property type="protein sequence ID" value="ABJ85685.1"/>
    <property type="molecule type" value="Genomic_DNA"/>
</dbReference>
<dbReference type="GO" id="GO:0005576">
    <property type="term" value="C:extracellular region"/>
    <property type="evidence" value="ECO:0007669"/>
    <property type="project" value="TreeGrafter"/>
</dbReference>
<evidence type="ECO:0000256" key="5">
    <source>
        <dbReference type="ARBA" id="ARBA00023180"/>
    </source>
</evidence>
<dbReference type="GO" id="GO:0016740">
    <property type="term" value="F:transferase activity"/>
    <property type="evidence" value="ECO:0007669"/>
    <property type="project" value="UniProtKB-KW"/>
</dbReference>
<reference evidence="6" key="1">
    <citation type="submission" date="2006-10" db="EMBL/GenBank/DDBJ databases">
        <title>Complete sequence of Solibacter usitatus Ellin6076.</title>
        <authorList>
            <consortium name="US DOE Joint Genome Institute"/>
            <person name="Copeland A."/>
            <person name="Lucas S."/>
            <person name="Lapidus A."/>
            <person name="Barry K."/>
            <person name="Detter J.C."/>
            <person name="Glavina del Rio T."/>
            <person name="Hammon N."/>
            <person name="Israni S."/>
            <person name="Dalin E."/>
            <person name="Tice H."/>
            <person name="Pitluck S."/>
            <person name="Thompson L.S."/>
            <person name="Brettin T."/>
            <person name="Bruce D."/>
            <person name="Han C."/>
            <person name="Tapia R."/>
            <person name="Gilna P."/>
            <person name="Schmutz J."/>
            <person name="Larimer F."/>
            <person name="Land M."/>
            <person name="Hauser L."/>
            <person name="Kyrpides N."/>
            <person name="Mikhailova N."/>
            <person name="Janssen P.H."/>
            <person name="Kuske C.R."/>
            <person name="Richardson P."/>
        </authorList>
    </citation>
    <scope>NUCLEOTIDE SEQUENCE</scope>
    <source>
        <strain evidence="6">Ellin6076</strain>
    </source>
</reference>
<organism evidence="6">
    <name type="scientific">Solibacter usitatus (strain Ellin6076)</name>
    <dbReference type="NCBI Taxonomy" id="234267"/>
    <lineage>
        <taxon>Bacteria</taxon>
        <taxon>Pseudomonadati</taxon>
        <taxon>Acidobacteriota</taxon>
        <taxon>Terriglobia</taxon>
        <taxon>Bryobacterales</taxon>
        <taxon>Solibacteraceae</taxon>
        <taxon>Candidatus Solibacter</taxon>
    </lineage>
</organism>
<keyword evidence="6" id="KW-0808">Transferase</keyword>
<dbReference type="KEGG" id="sus:Acid_4726"/>
<evidence type="ECO:0000256" key="1">
    <source>
        <dbReference type="ARBA" id="ARBA00022729"/>
    </source>
</evidence>